<proteinExistence type="predicted"/>
<sequence>MAAAAGTGAPPPPPPPLPPSPPSSPPLPSDNIFDHIPAELLLIICRFAGLGDLMNLALAIYPTLRCHNLVPDLSIFTLTRIISEWRGRSILSANTSAASRMPVELWLQTADHLELADTTRLVLALGNRFYNFRGRPTRETEDRLRIWSRRARRK</sequence>
<evidence type="ECO:0008006" key="4">
    <source>
        <dbReference type="Google" id="ProtNLM"/>
    </source>
</evidence>
<dbReference type="AlphaFoldDB" id="A0A6A5SVP6"/>
<reference evidence="2" key="1">
    <citation type="journal article" date="2020" name="Stud. Mycol.">
        <title>101 Dothideomycetes genomes: a test case for predicting lifestyles and emergence of pathogens.</title>
        <authorList>
            <person name="Haridas S."/>
            <person name="Albert R."/>
            <person name="Binder M."/>
            <person name="Bloem J."/>
            <person name="Labutti K."/>
            <person name="Salamov A."/>
            <person name="Andreopoulos B."/>
            <person name="Baker S."/>
            <person name="Barry K."/>
            <person name="Bills G."/>
            <person name="Bluhm B."/>
            <person name="Cannon C."/>
            <person name="Castanera R."/>
            <person name="Culley D."/>
            <person name="Daum C."/>
            <person name="Ezra D."/>
            <person name="Gonzalez J."/>
            <person name="Henrissat B."/>
            <person name="Kuo A."/>
            <person name="Liang C."/>
            <person name="Lipzen A."/>
            <person name="Lutzoni F."/>
            <person name="Magnuson J."/>
            <person name="Mondo S."/>
            <person name="Nolan M."/>
            <person name="Ohm R."/>
            <person name="Pangilinan J."/>
            <person name="Park H.-J."/>
            <person name="Ramirez L."/>
            <person name="Alfaro M."/>
            <person name="Sun H."/>
            <person name="Tritt A."/>
            <person name="Yoshinaga Y."/>
            <person name="Zwiers L.-H."/>
            <person name="Turgeon B."/>
            <person name="Goodwin S."/>
            <person name="Spatafora J."/>
            <person name="Crous P."/>
            <person name="Grigoriev I."/>
        </authorList>
    </citation>
    <scope>NUCLEOTIDE SEQUENCE</scope>
    <source>
        <strain evidence="2">CBS 161.51</strain>
    </source>
</reference>
<accession>A0A6A5SVP6</accession>
<dbReference type="OrthoDB" id="3882258at2759"/>
<protein>
    <recommendedName>
        <fullName evidence="4">F-box domain-containing protein</fullName>
    </recommendedName>
</protein>
<keyword evidence="3" id="KW-1185">Reference proteome</keyword>
<evidence type="ECO:0000256" key="1">
    <source>
        <dbReference type="SAM" id="MobiDB-lite"/>
    </source>
</evidence>
<feature type="compositionally biased region" description="Pro residues" evidence="1">
    <location>
        <begin position="9"/>
        <end position="28"/>
    </location>
</feature>
<evidence type="ECO:0000313" key="2">
    <source>
        <dbReference type="EMBL" id="KAF1943369.1"/>
    </source>
</evidence>
<name>A0A6A5SVP6_9PLEO</name>
<feature type="region of interest" description="Disordered" evidence="1">
    <location>
        <begin position="1"/>
        <end position="29"/>
    </location>
</feature>
<gene>
    <name evidence="2" type="ORF">EJ02DRAFT_143145</name>
</gene>
<dbReference type="Proteomes" id="UP000800038">
    <property type="component" value="Unassembled WGS sequence"/>
</dbReference>
<evidence type="ECO:0000313" key="3">
    <source>
        <dbReference type="Proteomes" id="UP000800038"/>
    </source>
</evidence>
<dbReference type="EMBL" id="ML976026">
    <property type="protein sequence ID" value="KAF1943369.1"/>
    <property type="molecule type" value="Genomic_DNA"/>
</dbReference>
<organism evidence="2 3">
    <name type="scientific">Clathrospora elynae</name>
    <dbReference type="NCBI Taxonomy" id="706981"/>
    <lineage>
        <taxon>Eukaryota</taxon>
        <taxon>Fungi</taxon>
        <taxon>Dikarya</taxon>
        <taxon>Ascomycota</taxon>
        <taxon>Pezizomycotina</taxon>
        <taxon>Dothideomycetes</taxon>
        <taxon>Pleosporomycetidae</taxon>
        <taxon>Pleosporales</taxon>
        <taxon>Diademaceae</taxon>
        <taxon>Clathrospora</taxon>
    </lineage>
</organism>